<organism evidence="2 3">
    <name type="scientific">Paraburkholderia steynii</name>
    <dbReference type="NCBI Taxonomy" id="1245441"/>
    <lineage>
        <taxon>Bacteria</taxon>
        <taxon>Pseudomonadati</taxon>
        <taxon>Pseudomonadota</taxon>
        <taxon>Betaproteobacteria</taxon>
        <taxon>Burkholderiales</taxon>
        <taxon>Burkholderiaceae</taxon>
        <taxon>Paraburkholderia</taxon>
    </lineage>
</organism>
<evidence type="ECO:0000313" key="2">
    <source>
        <dbReference type="EMBL" id="TCG04402.1"/>
    </source>
</evidence>
<accession>A0A4R0X6I1</accession>
<dbReference type="Proteomes" id="UP000294200">
    <property type="component" value="Unassembled WGS sequence"/>
</dbReference>
<name>A0A4R0X6I1_9BURK</name>
<feature type="compositionally biased region" description="Basic and acidic residues" evidence="1">
    <location>
        <begin position="62"/>
        <end position="91"/>
    </location>
</feature>
<sequence length="91" mass="10238">MDEVTQQNAALVEEASAAARSMAQQARALREAVAVFKVMPDRSGRLPSRRQVRTGPSWMKPGRTERGWRGPRRTRTEAARRILGDGHKRGR</sequence>
<protein>
    <recommendedName>
        <fullName evidence="4">Methyl-accepting transducer domain-containing protein</fullName>
    </recommendedName>
</protein>
<dbReference type="EMBL" id="MWML01000256">
    <property type="protein sequence ID" value="TCG04402.1"/>
    <property type="molecule type" value="Genomic_DNA"/>
</dbReference>
<gene>
    <name evidence="2" type="ORF">BZM27_41185</name>
</gene>
<reference evidence="2 3" key="1">
    <citation type="submission" date="2017-02" db="EMBL/GenBank/DDBJ databases">
        <title>Paraburkholderia sophoroidis sp. nov. and Paraburkholderia steynii sp. nov. rhizobial symbionts of the fynbos legume Hypocalyptus sophoroides.</title>
        <authorList>
            <person name="Steenkamp E.T."/>
            <person name="Beukes C.W."/>
            <person name="Van Zyl E."/>
            <person name="Avontuur J."/>
            <person name="Chan W.Y."/>
            <person name="Hassen A."/>
            <person name="Palmer M."/>
            <person name="Mthombeni L."/>
            <person name="Phalane F."/>
            <person name="Sereme K."/>
            <person name="Venter S.N."/>
        </authorList>
    </citation>
    <scope>NUCLEOTIDE SEQUENCE [LARGE SCALE GENOMIC DNA]</scope>
    <source>
        <strain evidence="2 3">HC1.1ba</strain>
    </source>
</reference>
<feature type="region of interest" description="Disordered" evidence="1">
    <location>
        <begin position="45"/>
        <end position="91"/>
    </location>
</feature>
<comment type="caution">
    <text evidence="2">The sequence shown here is derived from an EMBL/GenBank/DDBJ whole genome shotgun (WGS) entry which is preliminary data.</text>
</comment>
<evidence type="ECO:0000256" key="1">
    <source>
        <dbReference type="SAM" id="MobiDB-lite"/>
    </source>
</evidence>
<dbReference type="AlphaFoldDB" id="A0A4R0X6I1"/>
<evidence type="ECO:0008006" key="4">
    <source>
        <dbReference type="Google" id="ProtNLM"/>
    </source>
</evidence>
<keyword evidence="3" id="KW-1185">Reference proteome</keyword>
<proteinExistence type="predicted"/>
<evidence type="ECO:0000313" key="3">
    <source>
        <dbReference type="Proteomes" id="UP000294200"/>
    </source>
</evidence>